<feature type="active site" evidence="3">
    <location>
        <position position="128"/>
    </location>
</feature>
<dbReference type="NCBIfam" id="TIGR00005">
    <property type="entry name" value="rluA_subfam"/>
    <property type="match status" value="1"/>
</dbReference>
<dbReference type="EMBL" id="CP025958">
    <property type="protein sequence ID" value="AWM35570.1"/>
    <property type="molecule type" value="Genomic_DNA"/>
</dbReference>
<gene>
    <name evidence="7" type="ORF">C1280_00055</name>
</gene>
<dbReference type="CDD" id="cd00165">
    <property type="entry name" value="S4"/>
    <property type="match status" value="1"/>
</dbReference>
<dbReference type="KEGG" id="gog:C1280_00055"/>
<dbReference type="Pfam" id="PF00849">
    <property type="entry name" value="PseudoU_synth_2"/>
    <property type="match status" value="1"/>
</dbReference>
<dbReference type="InterPro" id="IPR036986">
    <property type="entry name" value="S4_RNA-bd_sf"/>
</dbReference>
<evidence type="ECO:0000256" key="5">
    <source>
        <dbReference type="RuleBase" id="RU362028"/>
    </source>
</evidence>
<evidence type="ECO:0000259" key="6">
    <source>
        <dbReference type="Pfam" id="PF00849"/>
    </source>
</evidence>
<evidence type="ECO:0000256" key="2">
    <source>
        <dbReference type="ARBA" id="ARBA00023235"/>
    </source>
</evidence>
<dbReference type="CDD" id="cd02869">
    <property type="entry name" value="PseudoU_synth_RluA_like"/>
    <property type="match status" value="1"/>
</dbReference>
<comment type="similarity">
    <text evidence="1 5">Belongs to the pseudouridine synthase RluA family.</text>
</comment>
<feature type="domain" description="Pseudouridine synthase RsuA/RluA-like" evidence="6">
    <location>
        <begin position="82"/>
        <end position="231"/>
    </location>
</feature>
<dbReference type="GO" id="GO:0140098">
    <property type="term" value="F:catalytic activity, acting on RNA"/>
    <property type="evidence" value="ECO:0007669"/>
    <property type="project" value="UniProtKB-ARBA"/>
</dbReference>
<dbReference type="OrthoDB" id="9784108at2"/>
<keyword evidence="8" id="KW-1185">Reference proteome</keyword>
<organism evidence="7 8">
    <name type="scientific">Gemmata obscuriglobus</name>
    <dbReference type="NCBI Taxonomy" id="114"/>
    <lineage>
        <taxon>Bacteria</taxon>
        <taxon>Pseudomonadati</taxon>
        <taxon>Planctomycetota</taxon>
        <taxon>Planctomycetia</taxon>
        <taxon>Gemmatales</taxon>
        <taxon>Gemmataceae</taxon>
        <taxon>Gemmata</taxon>
    </lineage>
</organism>
<dbReference type="Gene3D" id="3.30.2350.10">
    <property type="entry name" value="Pseudouridine synthase"/>
    <property type="match status" value="1"/>
</dbReference>
<dbReference type="GO" id="GO:0009982">
    <property type="term" value="F:pseudouridine synthase activity"/>
    <property type="evidence" value="ECO:0007669"/>
    <property type="project" value="InterPro"/>
</dbReference>
<dbReference type="EC" id="5.4.99.-" evidence="5"/>
<evidence type="ECO:0000256" key="1">
    <source>
        <dbReference type="ARBA" id="ARBA00010876"/>
    </source>
</evidence>
<dbReference type="InterPro" id="IPR006225">
    <property type="entry name" value="PsdUridine_synth_RluC/D"/>
</dbReference>
<evidence type="ECO:0000313" key="7">
    <source>
        <dbReference type="EMBL" id="AWM35570.1"/>
    </source>
</evidence>
<dbReference type="GO" id="GO:0000455">
    <property type="term" value="P:enzyme-directed rRNA pseudouridine synthesis"/>
    <property type="evidence" value="ECO:0007669"/>
    <property type="project" value="TreeGrafter"/>
</dbReference>
<dbReference type="GO" id="GO:0003723">
    <property type="term" value="F:RNA binding"/>
    <property type="evidence" value="ECO:0007669"/>
    <property type="project" value="UniProtKB-KW"/>
</dbReference>
<comment type="function">
    <text evidence="5">Responsible for synthesis of pseudouridine from uracil.</text>
</comment>
<keyword evidence="4" id="KW-0694">RNA-binding</keyword>
<evidence type="ECO:0000256" key="4">
    <source>
        <dbReference type="PROSITE-ProRule" id="PRU00182"/>
    </source>
</evidence>
<name>A0A2Z3H3M4_9BACT</name>
<protein>
    <recommendedName>
        <fullName evidence="5">Pseudouridine synthase</fullName>
        <ecNumber evidence="5">5.4.99.-</ecNumber>
    </recommendedName>
</protein>
<dbReference type="PANTHER" id="PTHR21600:SF87">
    <property type="entry name" value="RNA PSEUDOURIDYLATE SYNTHASE DOMAIN-CONTAINING PROTEIN 1"/>
    <property type="match status" value="1"/>
</dbReference>
<dbReference type="PANTHER" id="PTHR21600">
    <property type="entry name" value="MITOCHONDRIAL RNA PSEUDOURIDINE SYNTHASE"/>
    <property type="match status" value="1"/>
</dbReference>
<dbReference type="RefSeq" id="WP_063744625.1">
    <property type="nucleotide sequence ID" value="NZ_CP025958.1"/>
</dbReference>
<dbReference type="SUPFAM" id="SSF55174">
    <property type="entry name" value="Alpha-L RNA-binding motif"/>
    <property type="match status" value="1"/>
</dbReference>
<dbReference type="Gene3D" id="3.10.290.10">
    <property type="entry name" value="RNA-binding S4 domain"/>
    <property type="match status" value="1"/>
</dbReference>
<dbReference type="SUPFAM" id="SSF55120">
    <property type="entry name" value="Pseudouridine synthase"/>
    <property type="match status" value="1"/>
</dbReference>
<proteinExistence type="inferred from homology"/>
<dbReference type="PROSITE" id="PS01129">
    <property type="entry name" value="PSI_RLU"/>
    <property type="match status" value="1"/>
</dbReference>
<dbReference type="Proteomes" id="UP000245802">
    <property type="component" value="Chromosome"/>
</dbReference>
<sequence>MQNLSPPASETPMLEFLLAALAPMNRTRVKQLLRSGRVVVNGASVTRHDHTVRPADKVGVAREAPPAPPSASGLEIVHEDAHLVVIDKPSGLLTVATESEKLDTAFVRLSDYLRARNAGRPFVVHRLDRDTSGLLLFARSAEVRDQLQGNWEELTKTYLAVVEGRPESSEGGVENYLTEGRDLRVRASPRPGPDGKRAASRYTVRQTRGGYSLVEVEIETGRKHQIRVHLAGLGCPVAGDKMYGATTDPVRRLGLHAWRLSFDHPFTLERLELEAPLPSALARIVGL</sequence>
<dbReference type="InterPro" id="IPR006145">
    <property type="entry name" value="PsdUridine_synth_RsuA/RluA"/>
</dbReference>
<comment type="catalytic activity">
    <reaction evidence="5">
        <text>a uridine in RNA = a pseudouridine in RNA</text>
        <dbReference type="Rhea" id="RHEA:48348"/>
        <dbReference type="Rhea" id="RHEA-COMP:12068"/>
        <dbReference type="Rhea" id="RHEA-COMP:12069"/>
        <dbReference type="ChEBI" id="CHEBI:65314"/>
        <dbReference type="ChEBI" id="CHEBI:65315"/>
    </reaction>
</comment>
<reference evidence="7 8" key="1">
    <citation type="submission" date="2018-01" db="EMBL/GenBank/DDBJ databases">
        <title>G. obscuriglobus.</title>
        <authorList>
            <person name="Franke J."/>
            <person name="Blomberg W."/>
            <person name="Selmecki A."/>
        </authorList>
    </citation>
    <scope>NUCLEOTIDE SEQUENCE [LARGE SCALE GENOMIC DNA]</scope>
    <source>
        <strain evidence="7 8">DSM 5831</strain>
    </source>
</reference>
<evidence type="ECO:0000256" key="3">
    <source>
        <dbReference type="PIRSR" id="PIRSR606225-1"/>
    </source>
</evidence>
<keyword evidence="2 5" id="KW-0413">Isomerase</keyword>
<dbReference type="AlphaFoldDB" id="A0A2Z3H3M4"/>
<dbReference type="PROSITE" id="PS50889">
    <property type="entry name" value="S4"/>
    <property type="match status" value="1"/>
</dbReference>
<accession>A0A2Z3H3M4</accession>
<dbReference type="InterPro" id="IPR020103">
    <property type="entry name" value="PsdUridine_synth_cat_dom_sf"/>
</dbReference>
<dbReference type="InterPro" id="IPR050188">
    <property type="entry name" value="RluA_PseudoU_synthase"/>
</dbReference>
<evidence type="ECO:0000313" key="8">
    <source>
        <dbReference type="Proteomes" id="UP000245802"/>
    </source>
</evidence>
<dbReference type="InterPro" id="IPR006224">
    <property type="entry name" value="PsdUridine_synth_RluA-like_CS"/>
</dbReference>